<evidence type="ECO:0000313" key="3">
    <source>
        <dbReference type="EMBL" id="GIJ12059.1"/>
    </source>
</evidence>
<dbReference type="InterPro" id="IPR001466">
    <property type="entry name" value="Beta-lactam-related"/>
</dbReference>
<dbReference type="Gene3D" id="3.40.710.10">
    <property type="entry name" value="DD-peptidase/beta-lactamase superfamily"/>
    <property type="match status" value="1"/>
</dbReference>
<dbReference type="PANTHER" id="PTHR43283">
    <property type="entry name" value="BETA-LACTAMASE-RELATED"/>
    <property type="match status" value="1"/>
</dbReference>
<gene>
    <name evidence="3" type="ORF">Van01_52730</name>
</gene>
<evidence type="ECO:0000256" key="1">
    <source>
        <dbReference type="ARBA" id="ARBA00022801"/>
    </source>
</evidence>
<dbReference type="EMBL" id="BOOZ01000043">
    <property type="protein sequence ID" value="GIJ12059.1"/>
    <property type="molecule type" value="Genomic_DNA"/>
</dbReference>
<sequence length="472" mass="50674">MTDDPHRCVDQRDVDAILDEFLRSVDVPGVAVSLFTSKGVTARAARGVSSLESPDIAMTPRTVGVVHSLSKVMTGTAVGVLAARGQADLDEPIVRHLPNVAGRDRFADTTMRHLLSHSAGFVRGPVPLLSEATRRDPLEQYVLGACLGAPRFAEPGEVFGYSELGIVVAGYVLQRIVRKPFVQAMRELLFEPAGMHRTTLDPFVAMTFPLCQQHVRTSSGNLVVRRRFDANLMTAPSAGVFSCAEDLARLGVVHLRGDRGNRGRPLLTATAAGHLHEPCVDVGLDIERGYGVAIASGPRYGDVLSVGHEGHYDGNWSKLQLIPDLGIGAAWLDNRGEDPTLRPRRQECFDQLLHLLGAGERSWQRDEEITGTSDSADVDPAAVAGTYGRLAGRALTITAEPNGLRATDGVTSVEYAHLGGRLYVASPAATGALKHIPWAPDPDSTRSALSVVGPARTPTHVLLNGLPYPRLR</sequence>
<dbReference type="PANTHER" id="PTHR43283:SF11">
    <property type="entry name" value="BETA-LACTAMASE-RELATED DOMAIN-CONTAINING PROTEIN"/>
    <property type="match status" value="1"/>
</dbReference>
<name>A0ABQ4I2E4_9ACTN</name>
<comment type="caution">
    <text evidence="3">The sequence shown here is derived from an EMBL/GenBank/DDBJ whole genome shotgun (WGS) entry which is preliminary data.</text>
</comment>
<accession>A0ABQ4I2E4</accession>
<organism evidence="3 4">
    <name type="scientific">Micromonospora andamanensis</name>
    <dbReference type="NCBI Taxonomy" id="1287068"/>
    <lineage>
        <taxon>Bacteria</taxon>
        <taxon>Bacillati</taxon>
        <taxon>Actinomycetota</taxon>
        <taxon>Actinomycetes</taxon>
        <taxon>Micromonosporales</taxon>
        <taxon>Micromonosporaceae</taxon>
        <taxon>Micromonospora</taxon>
    </lineage>
</organism>
<dbReference type="InterPro" id="IPR012338">
    <property type="entry name" value="Beta-lactam/transpept-like"/>
</dbReference>
<dbReference type="SUPFAM" id="SSF56601">
    <property type="entry name" value="beta-lactamase/transpeptidase-like"/>
    <property type="match status" value="1"/>
</dbReference>
<evidence type="ECO:0000259" key="2">
    <source>
        <dbReference type="Pfam" id="PF00144"/>
    </source>
</evidence>
<dbReference type="GO" id="GO:0016787">
    <property type="term" value="F:hydrolase activity"/>
    <property type="evidence" value="ECO:0007669"/>
    <property type="project" value="UniProtKB-KW"/>
</dbReference>
<reference evidence="3 4" key="1">
    <citation type="submission" date="2021-01" db="EMBL/GenBank/DDBJ databases">
        <title>Whole genome shotgun sequence of Verrucosispora andamanensis NBRC 109075.</title>
        <authorList>
            <person name="Komaki H."/>
            <person name="Tamura T."/>
        </authorList>
    </citation>
    <scope>NUCLEOTIDE SEQUENCE [LARGE SCALE GENOMIC DNA]</scope>
    <source>
        <strain evidence="3 4">NBRC 109075</strain>
    </source>
</reference>
<dbReference type="RefSeq" id="WP_204013029.1">
    <property type="nucleotide sequence ID" value="NZ_BOOZ01000043.1"/>
</dbReference>
<feature type="domain" description="Beta-lactamase-related" evidence="2">
    <location>
        <begin position="14"/>
        <end position="341"/>
    </location>
</feature>
<evidence type="ECO:0000313" key="4">
    <source>
        <dbReference type="Proteomes" id="UP000647017"/>
    </source>
</evidence>
<keyword evidence="1 3" id="KW-0378">Hydrolase</keyword>
<protein>
    <submittedName>
        <fullName evidence="3">Serine hydrolase</fullName>
    </submittedName>
</protein>
<keyword evidence="4" id="KW-1185">Reference proteome</keyword>
<dbReference type="InterPro" id="IPR050789">
    <property type="entry name" value="Diverse_Enzym_Activities"/>
</dbReference>
<proteinExistence type="predicted"/>
<dbReference type="Proteomes" id="UP000647017">
    <property type="component" value="Unassembled WGS sequence"/>
</dbReference>
<dbReference type="Pfam" id="PF00144">
    <property type="entry name" value="Beta-lactamase"/>
    <property type="match status" value="1"/>
</dbReference>